<feature type="signal peptide" evidence="1">
    <location>
        <begin position="1"/>
        <end position="22"/>
    </location>
</feature>
<dbReference type="Gene3D" id="3.40.50.300">
    <property type="entry name" value="P-loop containing nucleotide triphosphate hydrolases"/>
    <property type="match status" value="1"/>
</dbReference>
<dbReference type="AlphaFoldDB" id="A0A7W7W602"/>
<proteinExistence type="predicted"/>
<comment type="caution">
    <text evidence="2">The sequence shown here is derived from an EMBL/GenBank/DDBJ whole genome shotgun (WGS) entry which is preliminary data.</text>
</comment>
<evidence type="ECO:0000313" key="3">
    <source>
        <dbReference type="Proteomes" id="UP000523007"/>
    </source>
</evidence>
<reference evidence="2 3" key="1">
    <citation type="submission" date="2020-08" db="EMBL/GenBank/DDBJ databases">
        <title>Sequencing the genomes of 1000 actinobacteria strains.</title>
        <authorList>
            <person name="Klenk H.-P."/>
        </authorList>
    </citation>
    <scope>NUCLEOTIDE SEQUENCE [LARGE SCALE GENOMIC DNA]</scope>
    <source>
        <strain evidence="2 3">DSM 102030</strain>
    </source>
</reference>
<name>A0A7W7W602_9ACTN</name>
<evidence type="ECO:0000313" key="2">
    <source>
        <dbReference type="EMBL" id="MBB4934409.1"/>
    </source>
</evidence>
<feature type="chain" id="PRO_5031240398" evidence="1">
    <location>
        <begin position="23"/>
        <end position="254"/>
    </location>
</feature>
<protein>
    <submittedName>
        <fullName evidence="2">Uncharacterized protein</fullName>
    </submittedName>
</protein>
<keyword evidence="3" id="KW-1185">Reference proteome</keyword>
<dbReference type="InterPro" id="IPR027417">
    <property type="entry name" value="P-loop_NTPase"/>
</dbReference>
<dbReference type="SUPFAM" id="SSF52540">
    <property type="entry name" value="P-loop containing nucleoside triphosphate hydrolases"/>
    <property type="match status" value="1"/>
</dbReference>
<dbReference type="RefSeq" id="WP_184582448.1">
    <property type="nucleotide sequence ID" value="NZ_JACHJT010000001.1"/>
</dbReference>
<dbReference type="EMBL" id="JACHJT010000001">
    <property type="protein sequence ID" value="MBB4934409.1"/>
    <property type="molecule type" value="Genomic_DNA"/>
</dbReference>
<dbReference type="Proteomes" id="UP000523007">
    <property type="component" value="Unassembled WGS sequence"/>
</dbReference>
<organism evidence="2 3">
    <name type="scientific">Lipingzhangella halophila</name>
    <dbReference type="NCBI Taxonomy" id="1783352"/>
    <lineage>
        <taxon>Bacteria</taxon>
        <taxon>Bacillati</taxon>
        <taxon>Actinomycetota</taxon>
        <taxon>Actinomycetes</taxon>
        <taxon>Streptosporangiales</taxon>
        <taxon>Nocardiopsidaceae</taxon>
        <taxon>Lipingzhangella</taxon>
    </lineage>
</organism>
<gene>
    <name evidence="2" type="ORF">F4561_005229</name>
</gene>
<keyword evidence="1" id="KW-0732">Signal</keyword>
<accession>A0A7W7W602</accession>
<sequence>MIVALCSLAGAPGVSTLAVAVAAWWPTWQEPPVLVEADASGGDLADWRGLGTDVGVVSLAAQLRATPPDAGSTGDALLRHARMLTGGLPVVVAPSSAYHGAAAVQLLAANGAILRRDSSVTIVDVGRANPGSAGAQLMSHADAVVVVAHADAPQLRRVRESAPMFEHLRAPVGLAVRGAQFGDEEIAEQVGLPVWARVPHDDAAVNFIRGRGATGRIGRRPMMRAAQRLVTRLGEEHHEQQRRLRHLVATGGGS</sequence>
<evidence type="ECO:0000256" key="1">
    <source>
        <dbReference type="SAM" id="SignalP"/>
    </source>
</evidence>